<reference evidence="2" key="1">
    <citation type="submission" date="2024-04" db="EMBL/GenBank/DDBJ databases">
        <title>Phylogenomic analyses of a clade within the roseobacter group suggest taxonomic reassignments of species of the genera Aestuariivita, Citreicella, Loktanella, Nautella, Pelagibaca, Ruegeria, Thalassobius, Thiobacimonas and Tropicibacter, and the proposal o.</title>
        <authorList>
            <person name="Jeon C.O."/>
        </authorList>
    </citation>
    <scope>NUCLEOTIDE SEQUENCE [LARGE SCALE GENOMIC DNA]</scope>
    <source>
        <strain evidence="2">BS5-3</strain>
    </source>
</reference>
<keyword evidence="2" id="KW-1185">Reference proteome</keyword>
<dbReference type="Pfam" id="PF14305">
    <property type="entry name" value="ATPgrasp_TupA"/>
    <property type="match status" value="1"/>
</dbReference>
<gene>
    <name evidence="1" type="ORF">AABB29_14005</name>
</gene>
<dbReference type="EMBL" id="CP150951">
    <property type="protein sequence ID" value="WZC47994.1"/>
    <property type="molecule type" value="Genomic_DNA"/>
</dbReference>
<evidence type="ECO:0000313" key="1">
    <source>
        <dbReference type="EMBL" id="WZC47994.1"/>
    </source>
</evidence>
<dbReference type="InterPro" id="IPR029465">
    <property type="entry name" value="ATPgrasp_TupA"/>
</dbReference>
<dbReference type="Proteomes" id="UP001440612">
    <property type="component" value="Chromosome"/>
</dbReference>
<dbReference type="RefSeq" id="WP_341366113.1">
    <property type="nucleotide sequence ID" value="NZ_CP150951.2"/>
</dbReference>
<protein>
    <submittedName>
        <fullName evidence="1">ATP-grasp fold amidoligase family protein</fullName>
    </submittedName>
</protein>
<proteinExistence type="predicted"/>
<sequence>MANIRDLKINAIPYNRLGDRFIAWKKFVARHRRLPSKHKMLWNDVLYRLKTSDAILDPLRVFVSDKEHVKDYVRAIVGDHYNVPTIAVIRDAAALHDFAFPDECCIKPTQSSGQVILRKNAAPIDIDRIAGWFNLNQYYAGREINYRYLGIGGMTPMQKLKAA</sequence>
<evidence type="ECO:0000313" key="2">
    <source>
        <dbReference type="Proteomes" id="UP001440612"/>
    </source>
</evidence>
<organism evidence="1 2">
    <name type="scientific">Yoonia phaeophyticola</name>
    <dbReference type="NCBI Taxonomy" id="3137369"/>
    <lineage>
        <taxon>Bacteria</taxon>
        <taxon>Pseudomonadati</taxon>
        <taxon>Pseudomonadota</taxon>
        <taxon>Alphaproteobacteria</taxon>
        <taxon>Rhodobacterales</taxon>
        <taxon>Paracoccaceae</taxon>
        <taxon>Yoonia</taxon>
    </lineage>
</organism>
<accession>A0ABZ2V628</accession>
<name>A0ABZ2V628_9RHOB</name>